<dbReference type="Gene3D" id="1.10.10.60">
    <property type="entry name" value="Homeodomain-like"/>
    <property type="match status" value="1"/>
</dbReference>
<dbReference type="InterPro" id="IPR009057">
    <property type="entry name" value="Homeodomain-like_sf"/>
</dbReference>
<dbReference type="Proteomes" id="UP001627284">
    <property type="component" value="Unassembled WGS sequence"/>
</dbReference>
<evidence type="ECO:0000256" key="2">
    <source>
        <dbReference type="ARBA" id="ARBA00023163"/>
    </source>
</evidence>
<reference evidence="4 5" key="1">
    <citation type="submission" date="2024-05" db="EMBL/GenBank/DDBJ databases">
        <title>De novo assembly of an allotetraploid wild potato.</title>
        <authorList>
            <person name="Hosaka A.J."/>
        </authorList>
    </citation>
    <scope>NUCLEOTIDE SEQUENCE [LARGE SCALE GENOMIC DNA]</scope>
    <source>
        <tissue evidence="4">Young leaves</tissue>
    </source>
</reference>
<evidence type="ECO:0000256" key="1">
    <source>
        <dbReference type="ARBA" id="ARBA00023015"/>
    </source>
</evidence>
<dbReference type="SUPFAM" id="SSF46689">
    <property type="entry name" value="Homeodomain-like"/>
    <property type="match status" value="1"/>
</dbReference>
<dbReference type="InterPro" id="IPR006447">
    <property type="entry name" value="Myb_dom_plants"/>
</dbReference>
<evidence type="ECO:0000313" key="5">
    <source>
        <dbReference type="Proteomes" id="UP001627284"/>
    </source>
</evidence>
<keyword evidence="1" id="KW-0805">Transcription regulation</keyword>
<dbReference type="EMBL" id="JBJKTR010000005">
    <property type="protein sequence ID" value="KAL3369049.1"/>
    <property type="molecule type" value="Genomic_DNA"/>
</dbReference>
<gene>
    <name evidence="4" type="ORF">AABB24_009711</name>
</gene>
<accession>A0ABD2UJR2</accession>
<sequence length="194" mass="22660">MEEREQRRLRIKWTPNLNEKFNEAIRRLGEKATAIPILEYMNVPQLNRKQVENRLQQYRVQKRQAQLAQHASSSLVVGNHPNVLNSHEFLMNFNTPPQESSLPQTHPIPSLVPPNEFFSGLDELIQKLEFDLYSKMSENHFNVLKTNDLTMNFNEPHQNVYLQVIPPNDLFTSLEHFFGSSPTQDNISIRNQNP</sequence>
<keyword evidence="2" id="KW-0804">Transcription</keyword>
<dbReference type="PANTHER" id="PTHR31442:SF40">
    <property type="entry name" value="HOMEODOMAIN-LIKE SUPERFAMILY PROTEIN"/>
    <property type="match status" value="1"/>
</dbReference>
<proteinExistence type="predicted"/>
<dbReference type="PANTHER" id="PTHR31442">
    <property type="entry name" value="HOMEODOMAIN-LIKE SUPERFAMILY PROTEIN-RELATED"/>
    <property type="match status" value="1"/>
</dbReference>
<name>A0ABD2UJR2_9SOLN</name>
<dbReference type="NCBIfam" id="TIGR01557">
    <property type="entry name" value="myb_SHAQKYF"/>
    <property type="match status" value="1"/>
</dbReference>
<evidence type="ECO:0000256" key="3">
    <source>
        <dbReference type="ARBA" id="ARBA00023242"/>
    </source>
</evidence>
<evidence type="ECO:0000313" key="4">
    <source>
        <dbReference type="EMBL" id="KAL3369049.1"/>
    </source>
</evidence>
<keyword evidence="5" id="KW-1185">Reference proteome</keyword>
<protein>
    <submittedName>
        <fullName evidence="4">Uncharacterized protein</fullName>
    </submittedName>
</protein>
<organism evidence="4 5">
    <name type="scientific">Solanum stoloniferum</name>
    <dbReference type="NCBI Taxonomy" id="62892"/>
    <lineage>
        <taxon>Eukaryota</taxon>
        <taxon>Viridiplantae</taxon>
        <taxon>Streptophyta</taxon>
        <taxon>Embryophyta</taxon>
        <taxon>Tracheophyta</taxon>
        <taxon>Spermatophyta</taxon>
        <taxon>Magnoliopsida</taxon>
        <taxon>eudicotyledons</taxon>
        <taxon>Gunneridae</taxon>
        <taxon>Pentapetalae</taxon>
        <taxon>asterids</taxon>
        <taxon>lamiids</taxon>
        <taxon>Solanales</taxon>
        <taxon>Solanaceae</taxon>
        <taxon>Solanoideae</taxon>
        <taxon>Solaneae</taxon>
        <taxon>Solanum</taxon>
    </lineage>
</organism>
<dbReference type="InterPro" id="IPR044841">
    <property type="entry name" value="LUX/BOA-like"/>
</dbReference>
<keyword evidence="3" id="KW-0539">Nucleus</keyword>
<dbReference type="AlphaFoldDB" id="A0ABD2UJR2"/>
<comment type="caution">
    <text evidence="4">The sequence shown here is derived from an EMBL/GenBank/DDBJ whole genome shotgun (WGS) entry which is preliminary data.</text>
</comment>